<evidence type="ECO:0000259" key="3">
    <source>
        <dbReference type="Pfam" id="PF00448"/>
    </source>
</evidence>
<dbReference type="InterPro" id="IPR000897">
    <property type="entry name" value="SRP54_GTPase_dom"/>
</dbReference>
<dbReference type="GO" id="GO:0005525">
    <property type="term" value="F:GTP binding"/>
    <property type="evidence" value="ECO:0007669"/>
    <property type="project" value="UniProtKB-KW"/>
</dbReference>
<dbReference type="OrthoDB" id="9778554at2"/>
<dbReference type="AlphaFoldDB" id="A0A0Q9YGX5"/>
<name>A0A0Q9YGX5_9GAMM</name>
<reference evidence="5" key="2">
    <citation type="journal article" date="2016" name="Genome Announc.">
        <title>Draft Genome Sequences of Two Novel Amoeba-Resistant Intranuclear Bacteria, 'Candidatus Berkiella cookevillensis' and 'Candidatus Berkiella aquae'.</title>
        <authorList>
            <person name="Mehari Y.T."/>
            <person name="Arivett B.A."/>
            <person name="Farone A.L."/>
            <person name="Gunderson J.H."/>
            <person name="Farone M.B."/>
        </authorList>
    </citation>
    <scope>NUCLEOTIDE SEQUENCE</scope>
    <source>
        <strain evidence="5">CC99</strain>
    </source>
</reference>
<dbReference type="Pfam" id="PF00448">
    <property type="entry name" value="SRP54"/>
    <property type="match status" value="1"/>
</dbReference>
<evidence type="ECO:0000256" key="1">
    <source>
        <dbReference type="ARBA" id="ARBA00022741"/>
    </source>
</evidence>
<organism evidence="4">
    <name type="scientific">Candidatus Berkiella cookevillensis</name>
    <dbReference type="NCBI Taxonomy" id="437022"/>
    <lineage>
        <taxon>Bacteria</taxon>
        <taxon>Pseudomonadati</taxon>
        <taxon>Pseudomonadota</taxon>
        <taxon>Gammaproteobacteria</taxon>
        <taxon>Candidatus Berkiellales</taxon>
        <taxon>Candidatus Berkiellaceae</taxon>
        <taxon>Candidatus Berkiella</taxon>
    </lineage>
</organism>
<dbReference type="InterPro" id="IPR027417">
    <property type="entry name" value="P-loop_NTPase"/>
</dbReference>
<evidence type="ECO:0000313" key="5">
    <source>
        <dbReference type="EMBL" id="MCS5708595.1"/>
    </source>
</evidence>
<reference evidence="5" key="3">
    <citation type="submission" date="2021-06" db="EMBL/GenBank/DDBJ databases">
        <title>Genomic Description and Analysis of Intracellular Bacteria, Candidatus Berkiella cookevillensis and Candidatus Berkiella aquae.</title>
        <authorList>
            <person name="Kidane D.T."/>
            <person name="Mehari Y.T."/>
            <person name="Rice F.C."/>
            <person name="Arivett B.A."/>
            <person name="Farone A.L."/>
            <person name="Berk S.G."/>
            <person name="Farone M.B."/>
        </authorList>
    </citation>
    <scope>NUCLEOTIDE SEQUENCE</scope>
    <source>
        <strain evidence="5">CC99</strain>
    </source>
</reference>
<reference evidence="4" key="1">
    <citation type="submission" date="2015-09" db="EMBL/GenBank/DDBJ databases">
        <title>Draft Genome Sequences of Two Novel Amoeba-resistant Intranuclear Bacteria, Candidatus Berkiella cookevillensis and Candidatus Berkiella aquae.</title>
        <authorList>
            <person name="Mehari Y.T."/>
            <person name="Arivett B.A."/>
            <person name="Farone A.L."/>
            <person name="Gunderson J.H."/>
            <person name="Farone M.B."/>
        </authorList>
    </citation>
    <scope>NUCLEOTIDE SEQUENCE [LARGE SCALE GENOMIC DNA]</scope>
    <source>
        <strain evidence="4">CC99</strain>
    </source>
</reference>
<dbReference type="SUPFAM" id="SSF52540">
    <property type="entry name" value="P-loop containing nucleoside triphosphate hydrolases"/>
    <property type="match status" value="1"/>
</dbReference>
<keyword evidence="2" id="KW-0342">GTP-binding</keyword>
<dbReference type="Proteomes" id="UP000051494">
    <property type="component" value="Unassembled WGS sequence"/>
</dbReference>
<evidence type="ECO:0000313" key="6">
    <source>
        <dbReference type="Proteomes" id="UP000051494"/>
    </source>
</evidence>
<keyword evidence="4" id="KW-0969">Cilium</keyword>
<dbReference type="Gene3D" id="3.40.50.300">
    <property type="entry name" value="P-loop containing nucleotide triphosphate hydrolases"/>
    <property type="match status" value="1"/>
</dbReference>
<accession>A0A0Q9YGX5</accession>
<dbReference type="EMBL" id="LKHV02000001">
    <property type="protein sequence ID" value="MCS5708595.1"/>
    <property type="molecule type" value="Genomic_DNA"/>
</dbReference>
<comment type="caution">
    <text evidence="4">The sequence shown here is derived from an EMBL/GenBank/DDBJ whole genome shotgun (WGS) entry which is preliminary data.</text>
</comment>
<keyword evidence="6" id="KW-1185">Reference proteome</keyword>
<keyword evidence="4" id="KW-0966">Cell projection</keyword>
<keyword evidence="4" id="KW-0282">Flagellum</keyword>
<evidence type="ECO:0000313" key="4">
    <source>
        <dbReference type="EMBL" id="KRG19823.1"/>
    </source>
</evidence>
<keyword evidence="1" id="KW-0547">Nucleotide-binding</keyword>
<dbReference type="GO" id="GO:0006614">
    <property type="term" value="P:SRP-dependent cotranslational protein targeting to membrane"/>
    <property type="evidence" value="ECO:0007669"/>
    <property type="project" value="InterPro"/>
</dbReference>
<sequence length="434" mass="49354">MSKSFQVKRFVAGSIAEALHMIKKELGAEAVILSNETIEGKVHVIAAPADLMDDSTGNTQHAHKTANALSRLKKSKEEAPTVNPYFFNRVSSSDDRFSNVILKKSSAIDNTDAIDDFSYLNIKSEILSIKKMMTSHYHAQYWEQFQKENLIQAIVYKKLISIGFEAKTIDSLVSQLPNDISFDEAWIFVLNAVVNKIKLYKKNKSIKRYNIMAGPSGSGKTTMFAKFLMQNVEPQFHEQIGIIFINQNKLTTVHEAKAFYNIFNLPCFYVESITELEEAIAFCSDKKQIFIDMPSPNMMDETCNEYLNYFKKMNDDLNLFYVIPSSVGTTYLSALFDLTKEMNVCALSITKIDEHPNYIPLLDFSLRFDVPIAYLNLSSVMTEPLIEAHRSSLIKDLLMVVNQYALDQISIDEKMATYFMEKFNNESELQASAS</sequence>
<proteinExistence type="predicted"/>
<dbReference type="EMBL" id="LKHV01000001">
    <property type="protein sequence ID" value="KRG19823.1"/>
    <property type="molecule type" value="Genomic_DNA"/>
</dbReference>
<dbReference type="STRING" id="437022.CC99x_00044"/>
<protein>
    <submittedName>
        <fullName evidence="4">Flagellar biosynthesis regulator FlhF</fullName>
    </submittedName>
</protein>
<feature type="domain" description="SRP54-type proteins GTP-binding" evidence="3">
    <location>
        <begin position="210"/>
        <end position="398"/>
    </location>
</feature>
<dbReference type="RefSeq" id="WP_057622436.1">
    <property type="nucleotide sequence ID" value="NZ_LKHV02000001.1"/>
</dbReference>
<gene>
    <name evidence="4" type="ORF">CC99x_00044</name>
    <name evidence="5" type="ORF">CC99x_006690</name>
</gene>
<evidence type="ECO:0000256" key="2">
    <source>
        <dbReference type="ARBA" id="ARBA00023134"/>
    </source>
</evidence>